<dbReference type="EMBL" id="CAACVJ010000290">
    <property type="protein sequence ID" value="VEP15686.1"/>
    <property type="molecule type" value="Genomic_DNA"/>
</dbReference>
<reference evidence="1 2" key="1">
    <citation type="submission" date="2019-01" db="EMBL/GenBank/DDBJ databases">
        <authorList>
            <person name="Brito A."/>
        </authorList>
    </citation>
    <scope>NUCLEOTIDE SEQUENCE [LARGE SCALE GENOMIC DNA]</scope>
    <source>
        <strain evidence="1">1</strain>
    </source>
</reference>
<sequence>MVDSYIHIVLTSNEIKNGTSEITFLELSKQKFLEVYSL</sequence>
<proteinExistence type="predicted"/>
<keyword evidence="2" id="KW-1185">Reference proteome</keyword>
<protein>
    <submittedName>
        <fullName evidence="1">Uncharacterized protein</fullName>
    </submittedName>
</protein>
<evidence type="ECO:0000313" key="1">
    <source>
        <dbReference type="EMBL" id="VEP15686.1"/>
    </source>
</evidence>
<evidence type="ECO:0000313" key="2">
    <source>
        <dbReference type="Proteomes" id="UP000320055"/>
    </source>
</evidence>
<dbReference type="AlphaFoldDB" id="A0A563VW95"/>
<name>A0A563VW95_9CYAN</name>
<accession>A0A563VW95</accession>
<dbReference type="Proteomes" id="UP000320055">
    <property type="component" value="Unassembled WGS sequence"/>
</dbReference>
<gene>
    <name evidence="1" type="ORF">H1P_360021</name>
</gene>
<organism evidence="1 2">
    <name type="scientific">Hyella patelloides LEGE 07179</name>
    <dbReference type="NCBI Taxonomy" id="945734"/>
    <lineage>
        <taxon>Bacteria</taxon>
        <taxon>Bacillati</taxon>
        <taxon>Cyanobacteriota</taxon>
        <taxon>Cyanophyceae</taxon>
        <taxon>Pleurocapsales</taxon>
        <taxon>Hyellaceae</taxon>
        <taxon>Hyella</taxon>
    </lineage>
</organism>